<dbReference type="PANTHER" id="PTHR16004">
    <property type="entry name" value="RING FINGER PROTEIN 31-RELATED"/>
    <property type="match status" value="1"/>
</dbReference>
<feature type="compositionally biased region" description="Polar residues" evidence="8">
    <location>
        <begin position="520"/>
        <end position="531"/>
    </location>
</feature>
<dbReference type="OrthoDB" id="9978677at2759"/>
<keyword evidence="6" id="KW-0862">Zinc</keyword>
<dbReference type="SMART" id="SM00647">
    <property type="entry name" value="IBR"/>
    <property type="match status" value="2"/>
</dbReference>
<dbReference type="SUPFAM" id="SSF143503">
    <property type="entry name" value="PUG domain-like"/>
    <property type="match status" value="1"/>
</dbReference>
<dbReference type="Pfam" id="PF16678">
    <property type="entry name" value="UBA_HOIP"/>
    <property type="match status" value="1"/>
</dbReference>
<keyword evidence="13" id="KW-1185">Reference proteome</keyword>
<accession>A0A9Q1CBJ7</accession>
<dbReference type="InterPro" id="IPR018997">
    <property type="entry name" value="PUB_domain"/>
</dbReference>
<dbReference type="InterPro" id="IPR044066">
    <property type="entry name" value="TRIAD_supradom"/>
</dbReference>
<dbReference type="PROSITE" id="PS50089">
    <property type="entry name" value="ZF_RING_2"/>
    <property type="match status" value="1"/>
</dbReference>
<feature type="compositionally biased region" description="Low complexity" evidence="8">
    <location>
        <begin position="579"/>
        <end position="590"/>
    </location>
</feature>
<evidence type="ECO:0000256" key="7">
    <source>
        <dbReference type="PROSITE-ProRule" id="PRU00024"/>
    </source>
</evidence>
<sequence>MDEGVPSELPDSLTYSSINQSEVGSSIDLTSEARGYNWIADDEDLYSEGFSESPLEKLRSILKATQGNVSQCEELLNEIASFDEDLSTKCETIAVTNLLPRNSALADAGNFPVISTGVDILVKYGINLIKPKKNPNWRSIKLSNMAFKSRVQPLKGYEDVLRELGYTERNSASFDFLPSRQQPDIDKVAVVTADLLILQKELLQFRNQTHINKERFLKYFSPFQIRDSLGGSLSTAGEGIALEQISNQQNDPPKVGDASKENIQVKTPVPAPRRNIPQVSPREAKPPGQPQPSVKGAPTESPLSTVPLTAPFTDDDDIEIIPSVGQIKHPPSRMVGLGVHGSGENPLTKSGIIHAWQDPPAHLSAEGELAGPKVTPHVPPRDPLSNPIKTQGSTTSGLRTPADFTANPIEGNSRSGKAPSEVSIRRPPQVDRANKPQVGVPLNQQLPQFSPQFDQPHHQGPSTAADFPRYPGGGNSRSQKEPPEVTTKKPPLVDRRNKPQAGFPLKQQQPQLPPQLVQPYSQVSASTTGYRSPTDTPPPLPQKPGVAPRSGSDNSVMNQKPLHTLIGKSVGPPSDEYKPSPSQPQRQLPPGAQPTPFTAAFPSKSPAPGAAHPLQISGHVNSAGHVKQDTPSEIKQQGRRETPTSGGSQSTKMVVSRPQVPLEDCAMCEGKPGIIHCEKCQSARCEACDRRWHSHPKRKAHQTKRLVVEEPEEETAEVEVKKEEECFVCGGRAIFHCITCPNFFCPGCEETFHRLKERQSHERFKIGVAKNTEQDTFLQDPSVTGAKPKTFSPVKAKTEEKKKPVLPPPTREEILQRQHEEVVKKDVEVLEKLEEVSKRCKETMDRALEQQLMQEEKILGNQHLHLMDELEKIGKELVNIRNGNEGEIQARGAGKRADNVYQPSPPTTATFREERHTSPEGHVRDNVRQNTSQRQRRPAVLRRKWVCGHCTYRNENLDDKVCGVCSKTTPDPEIVEEQEEEIECKDEADIRQREAPREMEMYIQQKVEEETFEEAPEEFQQEDDSKKQKEQENLSYRLLFFYSEAQDAGYTLEDVKTAWDIMEREEGELSVNPVQWLDQHLDAQLQMIAVAITKEFCRTYNIDVPDQISDAFSVEEIHKAWWRNDGNKDNTATECLELLHEKVEEMHAAHKHLKKSDLALTLMKSDFNLTQARWKLEEQSSREDARKVQEWMDTMWGPATSTPQAVEEIEKSQLQEKEKKEKIRRMLMAEHDIVWAAVDTVFTLREQQFDLIECIEAVKQADGNLQRAQNYFKECDICYTDFGMHKLVTLPTCQCLVCTECFTQHFTHLAKTTPCMYKFSCPVCDEPDLEHCDPEMYQTYFAYLGTMLRNFLTKQDYEVYESKLATWGLIGDPNFRWCAHRCGAGFINERNQIIKLQCPECRKYQCFSCKKQWFDQHDDISCEEFDAWKRANDPDFQQQGLAAHLKENGINCPKCKMRYELGKGGCMHFKCTQCHFEFCCGCNLPFRHYPACNLQPSCNGKGLHAHHPRDCFYYLRDEESRDLQKLLQKHGVNYNQPTNDFTAAGERPAYCQVTEQHETPDGLEDGICGKPLKDHCGLCENHYKEYLVGLINQHNIDPVDIFGLDSLQATLRRNDKQIPNRAGNEADAAYAARLRQEIKRQLPLRPRNALGI</sequence>
<feature type="region of interest" description="Disordered" evidence="8">
    <location>
        <begin position="246"/>
        <end position="315"/>
    </location>
</feature>
<evidence type="ECO:0000256" key="8">
    <source>
        <dbReference type="SAM" id="MobiDB-lite"/>
    </source>
</evidence>
<feature type="region of interest" description="Disordered" evidence="8">
    <location>
        <begin position="779"/>
        <end position="808"/>
    </location>
</feature>
<name>A0A9Q1CBJ7_HOLLE</name>
<evidence type="ECO:0000256" key="1">
    <source>
        <dbReference type="ARBA" id="ARBA00022679"/>
    </source>
</evidence>
<feature type="compositionally biased region" description="Polar residues" evidence="8">
    <location>
        <begin position="387"/>
        <end position="398"/>
    </location>
</feature>
<evidence type="ECO:0000256" key="4">
    <source>
        <dbReference type="ARBA" id="ARBA00022771"/>
    </source>
</evidence>
<dbReference type="InterPro" id="IPR036339">
    <property type="entry name" value="PUB-like_dom_sf"/>
</dbReference>
<dbReference type="InterPro" id="IPR041031">
    <property type="entry name" value="RNF31_C"/>
</dbReference>
<keyword evidence="5" id="KW-0833">Ubl conjugation pathway</keyword>
<evidence type="ECO:0000256" key="5">
    <source>
        <dbReference type="ARBA" id="ARBA00022786"/>
    </source>
</evidence>
<feature type="compositionally biased region" description="Basic and acidic residues" evidence="8">
    <location>
        <begin position="478"/>
        <end position="497"/>
    </location>
</feature>
<gene>
    <name evidence="12" type="ORF">HOLleu_12568</name>
</gene>
<dbReference type="InterPro" id="IPR002867">
    <property type="entry name" value="IBR_dom"/>
</dbReference>
<evidence type="ECO:0000259" key="9">
    <source>
        <dbReference type="PROSITE" id="PS50089"/>
    </source>
</evidence>
<dbReference type="Proteomes" id="UP001152320">
    <property type="component" value="Chromosome 5"/>
</dbReference>
<feature type="domain" description="RING-type" evidence="9">
    <location>
        <begin position="1275"/>
        <end position="1325"/>
    </location>
</feature>
<keyword evidence="3" id="KW-0677">Repeat</keyword>
<feature type="compositionally biased region" description="Polar residues" evidence="8">
    <location>
        <begin position="643"/>
        <end position="653"/>
    </location>
</feature>
<dbReference type="InterPro" id="IPR047540">
    <property type="entry name" value="BRcat_RBR_RNF31-like"/>
</dbReference>
<feature type="domain" description="RING-type" evidence="11">
    <location>
        <begin position="1271"/>
        <end position="1510"/>
    </location>
</feature>
<feature type="domain" description="B box-type" evidence="10">
    <location>
        <begin position="665"/>
        <end position="706"/>
    </location>
</feature>
<dbReference type="GO" id="GO:0097039">
    <property type="term" value="P:protein linear polyubiquitination"/>
    <property type="evidence" value="ECO:0007669"/>
    <property type="project" value="TreeGrafter"/>
</dbReference>
<dbReference type="PANTHER" id="PTHR16004:SF2">
    <property type="entry name" value="E3 UBIQUITIN-PROTEIN LIGASE LUBEL"/>
    <property type="match status" value="1"/>
</dbReference>
<dbReference type="GO" id="GO:0008270">
    <property type="term" value="F:zinc ion binding"/>
    <property type="evidence" value="ECO:0007669"/>
    <property type="project" value="UniProtKB-KW"/>
</dbReference>
<dbReference type="CDD" id="cd20337">
    <property type="entry name" value="BRcat_RBR_HOIP"/>
    <property type="match status" value="1"/>
</dbReference>
<dbReference type="GO" id="GO:0070530">
    <property type="term" value="F:K63-linked polyubiquitin modification-dependent protein binding"/>
    <property type="evidence" value="ECO:0007669"/>
    <property type="project" value="TreeGrafter"/>
</dbReference>
<dbReference type="GO" id="GO:1990450">
    <property type="term" value="F:linear polyubiquitin binding"/>
    <property type="evidence" value="ECO:0007669"/>
    <property type="project" value="TreeGrafter"/>
</dbReference>
<evidence type="ECO:0000259" key="10">
    <source>
        <dbReference type="PROSITE" id="PS50119"/>
    </source>
</evidence>
<dbReference type="InterPro" id="IPR013083">
    <property type="entry name" value="Znf_RING/FYVE/PHD"/>
</dbReference>
<keyword evidence="2" id="KW-0479">Metal-binding</keyword>
<dbReference type="Gene3D" id="3.30.40.10">
    <property type="entry name" value="Zinc/RING finger domain, C3HC4 (zinc finger)"/>
    <property type="match status" value="1"/>
</dbReference>
<dbReference type="Pfam" id="PF01485">
    <property type="entry name" value="IBR"/>
    <property type="match status" value="1"/>
</dbReference>
<reference evidence="12" key="1">
    <citation type="submission" date="2021-10" db="EMBL/GenBank/DDBJ databases">
        <title>Tropical sea cucumber genome reveals ecological adaptation and Cuvierian tubules defense mechanism.</title>
        <authorList>
            <person name="Chen T."/>
        </authorList>
    </citation>
    <scope>NUCLEOTIDE SEQUENCE</scope>
    <source>
        <strain evidence="12">Nanhai2018</strain>
        <tissue evidence="12">Muscle</tissue>
    </source>
</reference>
<feature type="compositionally biased region" description="Basic and acidic residues" evidence="8">
    <location>
        <begin position="911"/>
        <end position="927"/>
    </location>
</feature>
<proteinExistence type="predicted"/>
<organism evidence="12 13">
    <name type="scientific">Holothuria leucospilota</name>
    <name type="common">Black long sea cucumber</name>
    <name type="synonym">Mertensiothuria leucospilota</name>
    <dbReference type="NCBI Taxonomy" id="206669"/>
    <lineage>
        <taxon>Eukaryota</taxon>
        <taxon>Metazoa</taxon>
        <taxon>Echinodermata</taxon>
        <taxon>Eleutherozoa</taxon>
        <taxon>Echinozoa</taxon>
        <taxon>Holothuroidea</taxon>
        <taxon>Aspidochirotacea</taxon>
        <taxon>Aspidochirotida</taxon>
        <taxon>Holothuriidae</taxon>
        <taxon>Holothuria</taxon>
    </lineage>
</organism>
<evidence type="ECO:0000259" key="11">
    <source>
        <dbReference type="PROSITE" id="PS51873"/>
    </source>
</evidence>
<keyword evidence="4 7" id="KW-0863">Zinc-finger</keyword>
<keyword evidence="1" id="KW-0808">Transferase</keyword>
<dbReference type="PROSITE" id="PS51873">
    <property type="entry name" value="TRIAD"/>
    <property type="match status" value="1"/>
</dbReference>
<feature type="region of interest" description="Disordered" evidence="8">
    <location>
        <begin position="890"/>
        <end position="937"/>
    </location>
</feature>
<dbReference type="InterPro" id="IPR026254">
    <property type="entry name" value="RNF31-like"/>
</dbReference>
<dbReference type="SUPFAM" id="SSF57850">
    <property type="entry name" value="RING/U-box"/>
    <property type="match status" value="3"/>
</dbReference>
<dbReference type="PROSITE" id="PS50119">
    <property type="entry name" value="ZF_BBOX"/>
    <property type="match status" value="1"/>
</dbReference>
<dbReference type="InterPro" id="IPR000315">
    <property type="entry name" value="Znf_B-box"/>
</dbReference>
<dbReference type="Pfam" id="PF18091">
    <property type="entry name" value="E3_UbLigase_RBR"/>
    <property type="match status" value="1"/>
</dbReference>
<evidence type="ECO:0000313" key="12">
    <source>
        <dbReference type="EMBL" id="KAJ8041679.1"/>
    </source>
</evidence>
<protein>
    <submittedName>
        <fullName evidence="12">E3 ubiquitin-protein ligase RNF31</fullName>
    </submittedName>
</protein>
<dbReference type="Pfam" id="PF22191">
    <property type="entry name" value="IBR_1"/>
    <property type="match status" value="1"/>
</dbReference>
<dbReference type="EMBL" id="JAIZAY010000005">
    <property type="protein sequence ID" value="KAJ8041679.1"/>
    <property type="molecule type" value="Genomic_DNA"/>
</dbReference>
<dbReference type="GO" id="GO:0071797">
    <property type="term" value="C:LUBAC complex"/>
    <property type="evidence" value="ECO:0007669"/>
    <property type="project" value="InterPro"/>
</dbReference>
<evidence type="ECO:0000313" key="13">
    <source>
        <dbReference type="Proteomes" id="UP001152320"/>
    </source>
</evidence>
<evidence type="ECO:0000256" key="6">
    <source>
        <dbReference type="ARBA" id="ARBA00022833"/>
    </source>
</evidence>
<evidence type="ECO:0000256" key="2">
    <source>
        <dbReference type="ARBA" id="ARBA00022723"/>
    </source>
</evidence>
<dbReference type="GO" id="GO:0036435">
    <property type="term" value="F:K48-linked polyubiquitin modification-dependent protein binding"/>
    <property type="evidence" value="ECO:0007669"/>
    <property type="project" value="TreeGrafter"/>
</dbReference>
<dbReference type="InterPro" id="IPR001841">
    <property type="entry name" value="Znf_RING"/>
</dbReference>
<dbReference type="GO" id="GO:0061630">
    <property type="term" value="F:ubiquitin protein ligase activity"/>
    <property type="evidence" value="ECO:0007669"/>
    <property type="project" value="TreeGrafter"/>
</dbReference>
<dbReference type="Pfam" id="PF09409">
    <property type="entry name" value="PUB"/>
    <property type="match status" value="1"/>
</dbReference>
<feature type="compositionally biased region" description="Polar residues" evidence="8">
    <location>
        <begin position="442"/>
        <end position="453"/>
    </location>
</feature>
<dbReference type="Gene3D" id="1.20.58.2190">
    <property type="match status" value="1"/>
</dbReference>
<comment type="caution">
    <text evidence="12">The sequence shown here is derived from an EMBL/GenBank/DDBJ whole genome shotgun (WGS) entry which is preliminary data.</text>
</comment>
<dbReference type="CDD" id="cd20351">
    <property type="entry name" value="Rcat_RBR_HOIP"/>
    <property type="match status" value="1"/>
</dbReference>
<dbReference type="InterPro" id="IPR032065">
    <property type="entry name" value="RNF31-UBA"/>
</dbReference>
<dbReference type="InterPro" id="IPR047542">
    <property type="entry name" value="Rcat_RBR_RNF31-like"/>
</dbReference>
<feature type="compositionally biased region" description="Basic and acidic residues" evidence="8">
    <location>
        <begin position="626"/>
        <end position="642"/>
    </location>
</feature>
<evidence type="ECO:0000256" key="3">
    <source>
        <dbReference type="ARBA" id="ARBA00022737"/>
    </source>
</evidence>
<feature type="compositionally biased region" description="Low complexity" evidence="8">
    <location>
        <begin position="504"/>
        <end position="519"/>
    </location>
</feature>
<feature type="region of interest" description="Disordered" evidence="8">
    <location>
        <begin position="364"/>
        <end position="655"/>
    </location>
</feature>